<sequence>SSDSEAYVSCDSSPETKTKDSPTTIDFKTVPEFDIEDPKSTIVNSVPCKSKAASVPTGSRNSSAPAGRIGKAAHHSADQPNPVGWSKRPAPVSAGRPVSAGWFNPAARPYFRPSYAYFNNLYWPEIYDLMYMNEGRWGTVVKPSA</sequence>
<comment type="caution">
    <text evidence="2">The sequence shown here is derived from an EMBL/GenBank/DDBJ whole genome shotgun (WGS) entry which is preliminary data.</text>
</comment>
<evidence type="ECO:0000313" key="2">
    <source>
        <dbReference type="EMBL" id="GFD10634.1"/>
    </source>
</evidence>
<proteinExistence type="predicted"/>
<evidence type="ECO:0000256" key="1">
    <source>
        <dbReference type="SAM" id="MobiDB-lite"/>
    </source>
</evidence>
<feature type="region of interest" description="Disordered" evidence="1">
    <location>
        <begin position="1"/>
        <end position="32"/>
    </location>
</feature>
<dbReference type="EMBL" id="BKCJ011253654">
    <property type="protein sequence ID" value="GFD10634.1"/>
    <property type="molecule type" value="Genomic_DNA"/>
</dbReference>
<feature type="region of interest" description="Disordered" evidence="1">
    <location>
        <begin position="46"/>
        <end position="91"/>
    </location>
</feature>
<organism evidence="2">
    <name type="scientific">Tanacetum cinerariifolium</name>
    <name type="common">Dalmatian daisy</name>
    <name type="synonym">Chrysanthemum cinerariifolium</name>
    <dbReference type="NCBI Taxonomy" id="118510"/>
    <lineage>
        <taxon>Eukaryota</taxon>
        <taxon>Viridiplantae</taxon>
        <taxon>Streptophyta</taxon>
        <taxon>Embryophyta</taxon>
        <taxon>Tracheophyta</taxon>
        <taxon>Spermatophyta</taxon>
        <taxon>Magnoliopsida</taxon>
        <taxon>eudicotyledons</taxon>
        <taxon>Gunneridae</taxon>
        <taxon>Pentapetalae</taxon>
        <taxon>asterids</taxon>
        <taxon>campanulids</taxon>
        <taxon>Asterales</taxon>
        <taxon>Asteraceae</taxon>
        <taxon>Asteroideae</taxon>
        <taxon>Anthemideae</taxon>
        <taxon>Anthemidinae</taxon>
        <taxon>Tanacetum</taxon>
    </lineage>
</organism>
<protein>
    <submittedName>
        <fullName evidence="2">Uncharacterized protein</fullName>
    </submittedName>
</protein>
<dbReference type="AlphaFoldDB" id="A0A699TS36"/>
<feature type="non-terminal residue" evidence="2">
    <location>
        <position position="1"/>
    </location>
</feature>
<name>A0A699TS36_TANCI</name>
<feature type="compositionally biased region" description="Polar residues" evidence="1">
    <location>
        <begin position="1"/>
        <end position="13"/>
    </location>
</feature>
<accession>A0A699TS36</accession>
<reference evidence="2" key="1">
    <citation type="journal article" date="2019" name="Sci. Rep.">
        <title>Draft genome of Tanacetum cinerariifolium, the natural source of mosquito coil.</title>
        <authorList>
            <person name="Yamashiro T."/>
            <person name="Shiraishi A."/>
            <person name="Satake H."/>
            <person name="Nakayama K."/>
        </authorList>
    </citation>
    <scope>NUCLEOTIDE SEQUENCE</scope>
</reference>
<gene>
    <name evidence="2" type="ORF">Tci_882603</name>
</gene>
<feature type="non-terminal residue" evidence="2">
    <location>
        <position position="145"/>
    </location>
</feature>